<sequence>MAVIEMPARAELTIISITVAVIIRQGIRM</sequence>
<comment type="caution">
    <text evidence="1">The sequence shown here is derived from an EMBL/GenBank/DDBJ whole genome shotgun (WGS) entry which is preliminary data.</text>
</comment>
<accession>A0A1V5MKR4</accession>
<protein>
    <submittedName>
        <fullName evidence="1">Uncharacterized protein</fullName>
    </submittedName>
</protein>
<gene>
    <name evidence="1" type="ORF">BWY73_00055</name>
</gene>
<proteinExistence type="predicted"/>
<dbReference type="EMBL" id="MWAK01000004">
    <property type="protein sequence ID" value="OPZ93857.1"/>
    <property type="molecule type" value="Genomic_DNA"/>
</dbReference>
<evidence type="ECO:0000313" key="1">
    <source>
        <dbReference type="EMBL" id="OPZ93857.1"/>
    </source>
</evidence>
<dbReference type="AlphaFoldDB" id="A0A1V5MKR4"/>
<dbReference type="Proteomes" id="UP000485484">
    <property type="component" value="Unassembled WGS sequence"/>
</dbReference>
<name>A0A1V5MKR4_UNCT6</name>
<reference evidence="1" key="1">
    <citation type="submission" date="2017-02" db="EMBL/GenBank/DDBJ databases">
        <title>Delving into the versatile metabolic prowess of the omnipresent phylum Bacteroidetes.</title>
        <authorList>
            <person name="Nobu M.K."/>
            <person name="Mei R."/>
            <person name="Narihiro T."/>
            <person name="Kuroda K."/>
            <person name="Liu W.-T."/>
        </authorList>
    </citation>
    <scope>NUCLEOTIDE SEQUENCE</scope>
    <source>
        <strain evidence="1">ADurb.Bin417</strain>
    </source>
</reference>
<organism evidence="1">
    <name type="scientific">candidate division TA06 bacterium ADurb.Bin417</name>
    <dbReference type="NCBI Taxonomy" id="1852828"/>
    <lineage>
        <taxon>Bacteria</taxon>
        <taxon>Bacteria division TA06</taxon>
    </lineage>
</organism>